<dbReference type="InterPro" id="IPR035892">
    <property type="entry name" value="C2_domain_sf"/>
</dbReference>
<dbReference type="Gene3D" id="2.60.40.150">
    <property type="entry name" value="C2 domain"/>
    <property type="match status" value="2"/>
</dbReference>
<dbReference type="PANTHER" id="PTHR46296:SF8">
    <property type="entry name" value="OS06G0297800 PROTEIN"/>
    <property type="match status" value="1"/>
</dbReference>
<dbReference type="InterPro" id="IPR011993">
    <property type="entry name" value="PH-like_dom_sf"/>
</dbReference>
<organism evidence="8 9">
    <name type="scientific">Stephania japonica</name>
    <dbReference type="NCBI Taxonomy" id="461633"/>
    <lineage>
        <taxon>Eukaryota</taxon>
        <taxon>Viridiplantae</taxon>
        <taxon>Streptophyta</taxon>
        <taxon>Embryophyta</taxon>
        <taxon>Tracheophyta</taxon>
        <taxon>Spermatophyta</taxon>
        <taxon>Magnoliopsida</taxon>
        <taxon>Ranunculales</taxon>
        <taxon>Menispermaceae</taxon>
        <taxon>Menispermoideae</taxon>
        <taxon>Cissampelideae</taxon>
        <taxon>Stephania</taxon>
    </lineage>
</organism>
<gene>
    <name evidence="8" type="ORF">Sjap_003916</name>
</gene>
<dbReference type="InterPro" id="IPR004182">
    <property type="entry name" value="GRAM"/>
</dbReference>
<reference evidence="8 9" key="1">
    <citation type="submission" date="2024-01" db="EMBL/GenBank/DDBJ databases">
        <title>Genome assemblies of Stephania.</title>
        <authorList>
            <person name="Yang L."/>
        </authorList>
    </citation>
    <scope>NUCLEOTIDE SEQUENCE [LARGE SCALE GENOMIC DNA]</scope>
    <source>
        <strain evidence="8">QJT</strain>
        <tissue evidence="8">Leaf</tissue>
    </source>
</reference>
<proteinExistence type="predicted"/>
<comment type="caution">
    <text evidence="8">The sequence shown here is derived from an EMBL/GenBank/DDBJ whole genome shotgun (WGS) entry which is preliminary data.</text>
</comment>
<feature type="domain" description="C2" evidence="6">
    <location>
        <begin position="542"/>
        <end position="660"/>
    </location>
</feature>
<dbReference type="SMART" id="SM00568">
    <property type="entry name" value="GRAM"/>
    <property type="match status" value="1"/>
</dbReference>
<dbReference type="InterPro" id="IPR000008">
    <property type="entry name" value="C2_dom"/>
</dbReference>
<dbReference type="Pfam" id="PF16016">
    <property type="entry name" value="VASt"/>
    <property type="match status" value="2"/>
</dbReference>
<dbReference type="SUPFAM" id="SSF49562">
    <property type="entry name" value="C2 domain (Calcium/lipid-binding domain, CaLB)"/>
    <property type="match status" value="2"/>
</dbReference>
<feature type="region of interest" description="Disordered" evidence="5">
    <location>
        <begin position="209"/>
        <end position="251"/>
    </location>
</feature>
<dbReference type="InterPro" id="IPR044511">
    <property type="entry name" value="At1g03370/At5g50170-like"/>
</dbReference>
<sequence>MKLLVCVHEARNLRAMDLNGFSDPYVRLQLGKYKFKTKVVKKCLNPSWVEEFCFRVDDLNEELLVSVMDEDKYFNHDFVGQLKIPVSRVFELESKTLGTKWYALQPRNKKSKHKDCGEILLTIALSQSSVYLDDTSSSNGDHAHLDKLSHLNNELFSTPLGSPSSSGMNSPLRSSFMMAAGDAPSAKEEKSGVQAFASLFAQIFHKVGDNKTTSGSTSRDISEPDLPVMQNPDSNGNVANGNKSEEHSSGCTFDEGMEKLQANDQGGDAPSNLPGGTVLDKSFAVSPPDLNSLLFSPDSNFLRSLAELQGTTELQIGPWKFENNGDSFKRVVTYVKAPTRLIKAVKATEEHTYLKADGKVFAVLSSVSTPEVVYGNCFKVEVLYCITPGPELPTGGESSRLTISWRVNFLQNTIMKGMIEGGARQGLKDSFEQFGDSLSQNVKLIDPKDAGSTKDQALASLQVEPQSNWKLATQYFLNFTVFSTILMGLYVLAHICLALPSTIQGLEFDGLDLPDSIGEVIVCGVLVLQGERAFGMIARFMQARAQRGSDHGVKAQGNGWLLTVALIEGSRLAAVDSTGFSDPYVVFTCNGKTKTSSIKFQKLDPQWNEIFEFDAMDEPPSTLDMEVFDFDGPFYEATSLGHAEINFVKSNISDLADVWIPLQGKLAQACQSKLHLRVFLNNTSGNNIVKDYLTKMEKEVGKKINVRSPQTNSAFQKLFGLPPEEFLINDFTCHLKRKMLLQGRVFLSARIFGFHANLFGHRTKFFFLWEDVEDIQVLNPTFTTIGSPTIVFTLRRGRGMDAKHGAKTQDEEGRLKFYFHTFVSFNVAHRTIMALWRARSLSLEQKVRIIEEETEEKDLQSEESGSFLVLEDASMSEAYSSILPVPMSFFMELFNGGYLDRTVMEKVGCLDYSPTPWELVKPDAHQRQVSYKFDKHVSRYRGEVTSTQQRSPLPDGNGWVVEEVMTLHGIPMGDYFTLHIRYQVEDFPSRSKACDVHIYFGIAWLKSTKHQKRLSKNIVSNLVDRLKVMFSQIEKEFELVK</sequence>
<keyword evidence="3" id="KW-1133">Transmembrane helix</keyword>
<name>A0AAP0KPV0_9MAGN</name>
<evidence type="ECO:0000256" key="2">
    <source>
        <dbReference type="ARBA" id="ARBA00022692"/>
    </source>
</evidence>
<evidence type="ECO:0000256" key="5">
    <source>
        <dbReference type="SAM" id="MobiDB-lite"/>
    </source>
</evidence>
<dbReference type="Proteomes" id="UP001417504">
    <property type="component" value="Unassembled WGS sequence"/>
</dbReference>
<evidence type="ECO:0000256" key="4">
    <source>
        <dbReference type="ARBA" id="ARBA00023136"/>
    </source>
</evidence>
<evidence type="ECO:0000313" key="9">
    <source>
        <dbReference type="Proteomes" id="UP001417504"/>
    </source>
</evidence>
<dbReference type="PANTHER" id="PTHR46296">
    <property type="entry name" value="BNAA05G37250D PROTEIN"/>
    <property type="match status" value="1"/>
</dbReference>
<dbReference type="Gene3D" id="2.30.29.30">
    <property type="entry name" value="Pleckstrin-homology domain (PH domain)/Phosphotyrosine-binding domain (PTB)"/>
    <property type="match status" value="1"/>
</dbReference>
<dbReference type="PROSITE" id="PS51778">
    <property type="entry name" value="VAST"/>
    <property type="match status" value="2"/>
</dbReference>
<feature type="compositionally biased region" description="Polar residues" evidence="5">
    <location>
        <begin position="231"/>
        <end position="242"/>
    </location>
</feature>
<evidence type="ECO:0000313" key="8">
    <source>
        <dbReference type="EMBL" id="KAK9156436.1"/>
    </source>
</evidence>
<feature type="compositionally biased region" description="Polar residues" evidence="5">
    <location>
        <begin position="210"/>
        <end position="219"/>
    </location>
</feature>
<evidence type="ECO:0000259" key="7">
    <source>
        <dbReference type="PROSITE" id="PS51778"/>
    </source>
</evidence>
<dbReference type="GO" id="GO:0016020">
    <property type="term" value="C:membrane"/>
    <property type="evidence" value="ECO:0007669"/>
    <property type="project" value="UniProtKB-SubCell"/>
</dbReference>
<feature type="domain" description="C2" evidence="6">
    <location>
        <begin position="1"/>
        <end position="102"/>
    </location>
</feature>
<dbReference type="AlphaFoldDB" id="A0AAP0KPV0"/>
<evidence type="ECO:0000256" key="1">
    <source>
        <dbReference type="ARBA" id="ARBA00004167"/>
    </source>
</evidence>
<feature type="domain" description="VASt" evidence="7">
    <location>
        <begin position="274"/>
        <end position="446"/>
    </location>
</feature>
<protein>
    <recommendedName>
        <fullName evidence="10">C2 and GRAM domain-containing protein</fullName>
    </recommendedName>
</protein>
<dbReference type="Pfam" id="PF00168">
    <property type="entry name" value="C2"/>
    <property type="match status" value="2"/>
</dbReference>
<dbReference type="Pfam" id="PF02893">
    <property type="entry name" value="GRAM"/>
    <property type="match status" value="1"/>
</dbReference>
<evidence type="ECO:0000259" key="6">
    <source>
        <dbReference type="PROSITE" id="PS50004"/>
    </source>
</evidence>
<feature type="domain" description="VASt" evidence="7">
    <location>
        <begin position="874"/>
        <end position="1041"/>
    </location>
</feature>
<dbReference type="SMART" id="SM00239">
    <property type="entry name" value="C2"/>
    <property type="match status" value="2"/>
</dbReference>
<dbReference type="InterPro" id="IPR031968">
    <property type="entry name" value="VASt"/>
</dbReference>
<comment type="subcellular location">
    <subcellularLocation>
        <location evidence="1">Membrane</location>
        <topology evidence="1">Single-pass membrane protein</topology>
    </subcellularLocation>
</comment>
<dbReference type="PROSITE" id="PS50004">
    <property type="entry name" value="C2"/>
    <property type="match status" value="2"/>
</dbReference>
<dbReference type="PRINTS" id="PR00360">
    <property type="entry name" value="C2DOMAIN"/>
</dbReference>
<dbReference type="CDD" id="cd00030">
    <property type="entry name" value="C2"/>
    <property type="match status" value="2"/>
</dbReference>
<keyword evidence="9" id="KW-1185">Reference proteome</keyword>
<dbReference type="EMBL" id="JBBNAE010000001">
    <property type="protein sequence ID" value="KAK9156436.1"/>
    <property type="molecule type" value="Genomic_DNA"/>
</dbReference>
<accession>A0AAP0KPV0</accession>
<evidence type="ECO:0008006" key="10">
    <source>
        <dbReference type="Google" id="ProtNLM"/>
    </source>
</evidence>
<keyword evidence="4" id="KW-0472">Membrane</keyword>
<keyword evidence="2" id="KW-0812">Transmembrane</keyword>
<evidence type="ECO:0000256" key="3">
    <source>
        <dbReference type="ARBA" id="ARBA00022989"/>
    </source>
</evidence>